<evidence type="ECO:0000256" key="4">
    <source>
        <dbReference type="HAMAP-Rule" id="MF_00063"/>
    </source>
</evidence>
<proteinExistence type="inferred from homology"/>
<evidence type="ECO:0000313" key="6">
    <source>
        <dbReference type="EMBL" id="CCI53330.1"/>
    </source>
</evidence>
<dbReference type="Proteomes" id="UP000035720">
    <property type="component" value="Unassembled WGS sequence"/>
</dbReference>
<dbReference type="NCBIfam" id="NF002537">
    <property type="entry name" value="PRK02090.1"/>
    <property type="match status" value="1"/>
</dbReference>
<dbReference type="OrthoDB" id="9794018at2"/>
<evidence type="ECO:0000259" key="5">
    <source>
        <dbReference type="Pfam" id="PF01507"/>
    </source>
</evidence>
<dbReference type="PANTHER" id="PTHR46509:SF1">
    <property type="entry name" value="PHOSPHOADENOSINE PHOSPHOSULFATE REDUCTASE"/>
    <property type="match status" value="1"/>
</dbReference>
<organism evidence="6 7">
    <name type="scientific">Nostocoides jenkinsii Ben 74</name>
    <dbReference type="NCBI Taxonomy" id="1193518"/>
    <lineage>
        <taxon>Bacteria</taxon>
        <taxon>Bacillati</taxon>
        <taxon>Actinomycetota</taxon>
        <taxon>Actinomycetes</taxon>
        <taxon>Micrococcales</taxon>
        <taxon>Intrasporangiaceae</taxon>
        <taxon>Nostocoides</taxon>
    </lineage>
</organism>
<accession>A0A077MBV3</accession>
<comment type="caution">
    <text evidence="6">The sequence shown here is derived from an EMBL/GenBank/DDBJ whole genome shotgun (WGS) entry which is preliminary data.</text>
</comment>
<dbReference type="InterPro" id="IPR002500">
    <property type="entry name" value="PAPS_reduct_dom"/>
</dbReference>
<dbReference type="GO" id="GO:0070814">
    <property type="term" value="P:hydrogen sulfide biosynthetic process"/>
    <property type="evidence" value="ECO:0007669"/>
    <property type="project" value="UniProtKB-UniRule"/>
</dbReference>
<comment type="subcellular location">
    <subcellularLocation>
        <location evidence="4">Cytoplasm</location>
    </subcellularLocation>
</comment>
<dbReference type="InterPro" id="IPR014729">
    <property type="entry name" value="Rossmann-like_a/b/a_fold"/>
</dbReference>
<dbReference type="RefSeq" id="WP_157038483.1">
    <property type="nucleotide sequence ID" value="NZ_HF571038.1"/>
</dbReference>
<dbReference type="GO" id="GO:0043866">
    <property type="term" value="F:adenylyl-sulfate reductase (thioredoxin) activity"/>
    <property type="evidence" value="ECO:0007669"/>
    <property type="project" value="UniProtKB-EC"/>
</dbReference>
<dbReference type="Pfam" id="PF01507">
    <property type="entry name" value="PAPS_reduct"/>
    <property type="match status" value="1"/>
</dbReference>
<keyword evidence="2 4" id="KW-0560">Oxidoreductase</keyword>
<dbReference type="SUPFAM" id="SSF52402">
    <property type="entry name" value="Adenine nucleotide alpha hydrolases-like"/>
    <property type="match status" value="1"/>
</dbReference>
<keyword evidence="4" id="KW-0963">Cytoplasm</keyword>
<feature type="active site" description="Nucleophile; cysteine thiosulfonate intermediate" evidence="4">
    <location>
        <position position="236"/>
    </location>
</feature>
<dbReference type="GO" id="GO:0051539">
    <property type="term" value="F:4 iron, 4 sulfur cluster binding"/>
    <property type="evidence" value="ECO:0007669"/>
    <property type="project" value="UniProtKB-UniRule"/>
</dbReference>
<sequence length="240" mass="26627">MSAIPTENRTAEIEAFLAREGEATAYEEKVALARDVLAWAATTYGESLTIASSMGDEILLHLAGTTAPDFDVFFLDTGYHFAETLGTRDAYEVMLPLRIRTVYPRESVARQDIRFGERLHARNPDLCCRLRKVAPLNAALQGYAAWVTGVRRADAATRTDAQLIEWDAKRSMIKINPFVGWSHDEVDRYAAEHGVFLNPLRELGFASIGCEPCTRPVGVGEDPRAGRWANSDKVECGLHI</sequence>
<feature type="binding site" evidence="4">
    <location>
        <position position="213"/>
    </location>
    <ligand>
        <name>[4Fe-4S] cluster</name>
        <dbReference type="ChEBI" id="CHEBI:49883"/>
    </ligand>
</feature>
<feature type="domain" description="Phosphoadenosine phosphosulphate reductase" evidence="5">
    <location>
        <begin position="53"/>
        <end position="216"/>
    </location>
</feature>
<reference evidence="6 7" key="1">
    <citation type="journal article" date="2013" name="ISME J.">
        <title>A metabolic model for members of the genus Tetrasphaera involved in enhanced biological phosphorus removal.</title>
        <authorList>
            <person name="Kristiansen R."/>
            <person name="Nguyen H.T.T."/>
            <person name="Saunders A.M."/>
            <person name="Nielsen J.L."/>
            <person name="Wimmer R."/>
            <person name="Le V.Q."/>
            <person name="McIlroy S.J."/>
            <person name="Petrovski S."/>
            <person name="Seviour R.J."/>
            <person name="Calteau A."/>
            <person name="Nielsen K.L."/>
            <person name="Nielsen P.H."/>
        </authorList>
    </citation>
    <scope>NUCLEOTIDE SEQUENCE [LARGE SCALE GENOMIC DNA]</scope>
    <source>
        <strain evidence="6 7">Ben 74</strain>
    </source>
</reference>
<evidence type="ECO:0000256" key="3">
    <source>
        <dbReference type="ARBA" id="ARBA00024327"/>
    </source>
</evidence>
<evidence type="ECO:0000256" key="1">
    <source>
        <dbReference type="ARBA" id="ARBA00009732"/>
    </source>
</evidence>
<evidence type="ECO:0000256" key="2">
    <source>
        <dbReference type="ARBA" id="ARBA00023002"/>
    </source>
</evidence>
<dbReference type="EC" id="1.8.4.10" evidence="4"/>
<feature type="binding site" evidence="4">
    <location>
        <position position="127"/>
    </location>
    <ligand>
        <name>[4Fe-4S] cluster</name>
        <dbReference type="ChEBI" id="CHEBI:49883"/>
    </ligand>
</feature>
<dbReference type="Gene3D" id="3.40.50.620">
    <property type="entry name" value="HUPs"/>
    <property type="match status" value="1"/>
</dbReference>
<dbReference type="NCBIfam" id="TIGR00434">
    <property type="entry name" value="cysH"/>
    <property type="match status" value="1"/>
</dbReference>
<dbReference type="GO" id="GO:0004604">
    <property type="term" value="F:phosphoadenylyl-sulfate reductase (thioredoxin) activity"/>
    <property type="evidence" value="ECO:0007669"/>
    <property type="project" value="UniProtKB-UniRule"/>
</dbReference>
<dbReference type="PIRSF" id="PIRSF000857">
    <property type="entry name" value="PAPS_reductase"/>
    <property type="match status" value="1"/>
</dbReference>
<feature type="binding site" evidence="4">
    <location>
        <position position="210"/>
    </location>
    <ligand>
        <name>[4Fe-4S] cluster</name>
        <dbReference type="ChEBI" id="CHEBI:49883"/>
    </ligand>
</feature>
<dbReference type="STRING" id="1193518.BN13_360016"/>
<comment type="cofactor">
    <cofactor evidence="4">
        <name>[4Fe-4S] cluster</name>
        <dbReference type="ChEBI" id="CHEBI:49883"/>
    </cofactor>
    <text evidence="4">Binds 1 [4Fe-4S] cluster per subunit.</text>
</comment>
<keyword evidence="4" id="KW-0479">Metal-binding</keyword>
<comment type="pathway">
    <text evidence="3 4">Sulfur metabolism; hydrogen sulfide biosynthesis; sulfite from sulfate.</text>
</comment>
<gene>
    <name evidence="4 6" type="primary">cysH</name>
    <name evidence="6" type="ORF">BN13_360016</name>
</gene>
<dbReference type="AlphaFoldDB" id="A0A077MBV3"/>
<name>A0A077MBV3_9MICO</name>
<dbReference type="GO" id="GO:0019379">
    <property type="term" value="P:sulfate assimilation, phosphoadenylyl sulfate reduction by phosphoadenylyl-sulfate reductase (thioredoxin)"/>
    <property type="evidence" value="ECO:0007669"/>
    <property type="project" value="UniProtKB-UniRule"/>
</dbReference>
<dbReference type="HAMAP" id="MF_00063">
    <property type="entry name" value="CysH"/>
    <property type="match status" value="1"/>
</dbReference>
<comment type="catalytic activity">
    <reaction evidence="4">
        <text>[thioredoxin]-disulfide + sulfite + AMP + 2 H(+) = adenosine 5'-phosphosulfate + [thioredoxin]-dithiol</text>
        <dbReference type="Rhea" id="RHEA:21976"/>
        <dbReference type="Rhea" id="RHEA-COMP:10698"/>
        <dbReference type="Rhea" id="RHEA-COMP:10700"/>
        <dbReference type="ChEBI" id="CHEBI:15378"/>
        <dbReference type="ChEBI" id="CHEBI:17359"/>
        <dbReference type="ChEBI" id="CHEBI:29950"/>
        <dbReference type="ChEBI" id="CHEBI:50058"/>
        <dbReference type="ChEBI" id="CHEBI:58243"/>
        <dbReference type="ChEBI" id="CHEBI:456215"/>
        <dbReference type="EC" id="1.8.4.10"/>
    </reaction>
</comment>
<dbReference type="GO" id="GO:0046872">
    <property type="term" value="F:metal ion binding"/>
    <property type="evidence" value="ECO:0007669"/>
    <property type="project" value="UniProtKB-KW"/>
</dbReference>
<comment type="similarity">
    <text evidence="1 4">Belongs to the PAPS reductase family. CysH subfamily.</text>
</comment>
<feature type="binding site" evidence="4">
    <location>
        <position position="128"/>
    </location>
    <ligand>
        <name>[4Fe-4S] cluster</name>
        <dbReference type="ChEBI" id="CHEBI:49883"/>
    </ligand>
</feature>
<evidence type="ECO:0000313" key="7">
    <source>
        <dbReference type="Proteomes" id="UP000035720"/>
    </source>
</evidence>
<keyword evidence="7" id="KW-1185">Reference proteome</keyword>
<dbReference type="GO" id="GO:0005737">
    <property type="term" value="C:cytoplasm"/>
    <property type="evidence" value="ECO:0007669"/>
    <property type="project" value="UniProtKB-SubCell"/>
</dbReference>
<keyword evidence="4" id="KW-0408">Iron</keyword>
<dbReference type="InterPro" id="IPR004511">
    <property type="entry name" value="PAPS/APS_Rdtase"/>
</dbReference>
<dbReference type="EMBL" id="CAJC01000146">
    <property type="protein sequence ID" value="CCI53330.1"/>
    <property type="molecule type" value="Genomic_DNA"/>
</dbReference>
<dbReference type="PANTHER" id="PTHR46509">
    <property type="entry name" value="PHOSPHOADENOSINE PHOSPHOSULFATE REDUCTASE"/>
    <property type="match status" value="1"/>
</dbReference>
<keyword evidence="4" id="KW-0411">Iron-sulfur</keyword>
<protein>
    <recommendedName>
        <fullName evidence="4">Adenosine 5'-phosphosulfate reductase</fullName>
        <shortName evidence="4">APS reductase</shortName>
        <ecNumber evidence="4">1.8.4.10</ecNumber>
    </recommendedName>
    <alternativeName>
        <fullName evidence="4">5'-adenylylsulfate reductase</fullName>
    </alternativeName>
    <alternativeName>
        <fullName evidence="4">Thioredoxin-dependent 5'-adenylylsulfate reductase</fullName>
    </alternativeName>
</protein>
<comment type="function">
    <text evidence="4">Catalyzes the formation of sulfite from adenosine 5'-phosphosulfate (APS) using thioredoxin as an electron donor.</text>
</comment>